<dbReference type="InterPro" id="IPR051074">
    <property type="entry name" value="Sorting_Nexin"/>
</dbReference>
<evidence type="ECO:0000256" key="5">
    <source>
        <dbReference type="ARBA" id="ARBA00020436"/>
    </source>
</evidence>
<comment type="function">
    <text evidence="12">Required for retention of late Golgi membrane proteins. Component of the retrieval machinery that functions by direct interaction with the cytosolic tails of certain TGN membrane proteins during the sorting/budding process at the prevacuolar compartment. Binds phosphatidylinositol 3-phosphate (PtdIns(P3)).</text>
</comment>
<dbReference type="Pfam" id="PF00787">
    <property type="entry name" value="PX"/>
    <property type="match status" value="1"/>
</dbReference>
<name>A0ABP9YS83_9FUNG</name>
<evidence type="ECO:0000256" key="7">
    <source>
        <dbReference type="ARBA" id="ARBA00022490"/>
    </source>
</evidence>
<dbReference type="Gene3D" id="3.30.1520.10">
    <property type="entry name" value="Phox-like domain"/>
    <property type="match status" value="1"/>
</dbReference>
<evidence type="ECO:0000256" key="10">
    <source>
        <dbReference type="ARBA" id="ARBA00023121"/>
    </source>
</evidence>
<dbReference type="PANTHER" id="PTHR45963">
    <property type="entry name" value="RE52028P"/>
    <property type="match status" value="1"/>
</dbReference>
<dbReference type="InterPro" id="IPR001683">
    <property type="entry name" value="PX_dom"/>
</dbReference>
<evidence type="ECO:0000313" key="14">
    <source>
        <dbReference type="EMBL" id="GAA5809726.1"/>
    </source>
</evidence>
<gene>
    <name evidence="14" type="ORF">MFLAVUS_003139</name>
</gene>
<keyword evidence="9" id="KW-0333">Golgi apparatus</keyword>
<dbReference type="PANTHER" id="PTHR45963:SF2">
    <property type="entry name" value="RE52028P"/>
    <property type="match status" value="1"/>
</dbReference>
<comment type="subcellular location">
    <subcellularLocation>
        <location evidence="3">Cytoplasm</location>
    </subcellularLocation>
    <subcellularLocation>
        <location evidence="2">Golgi apparatus membrane</location>
        <topology evidence="2">Peripheral membrane protein</topology>
        <orientation evidence="2">Cytoplasmic side</orientation>
    </subcellularLocation>
    <subcellularLocation>
        <location evidence="1">Prevacuolar compartment membrane</location>
        <topology evidence="1">Peripheral membrane protein</topology>
        <orientation evidence="1">Cytoplasmic side</orientation>
    </subcellularLocation>
</comment>
<evidence type="ECO:0000259" key="13">
    <source>
        <dbReference type="PROSITE" id="PS50195"/>
    </source>
</evidence>
<evidence type="ECO:0000256" key="2">
    <source>
        <dbReference type="ARBA" id="ARBA00004255"/>
    </source>
</evidence>
<keyword evidence="8" id="KW-0653">Protein transport</keyword>
<keyword evidence="15" id="KW-1185">Reference proteome</keyword>
<keyword evidence="6" id="KW-0813">Transport</keyword>
<reference evidence="14 15" key="1">
    <citation type="submission" date="2024-04" db="EMBL/GenBank/DDBJ databases">
        <title>genome sequences of Mucor flavus KT1a and Helicostylum pulchrum KT1b strains isolated from the surface of a dry-aged beef.</title>
        <authorList>
            <person name="Toyotome T."/>
            <person name="Hosono M."/>
            <person name="Torimaru M."/>
            <person name="Fukuda K."/>
            <person name="Mikami N."/>
        </authorList>
    </citation>
    <scope>NUCLEOTIDE SEQUENCE [LARGE SCALE GENOMIC DNA]</scope>
    <source>
        <strain evidence="14 15">KT1a</strain>
    </source>
</reference>
<evidence type="ECO:0000256" key="8">
    <source>
        <dbReference type="ARBA" id="ARBA00022927"/>
    </source>
</evidence>
<accession>A0ABP9YS83</accession>
<dbReference type="PROSITE" id="PS50195">
    <property type="entry name" value="PX"/>
    <property type="match status" value="1"/>
</dbReference>
<protein>
    <recommendedName>
        <fullName evidence="5">Sorting nexin-3</fullName>
    </recommendedName>
</protein>
<proteinExistence type="inferred from homology"/>
<keyword evidence="11" id="KW-0472">Membrane</keyword>
<evidence type="ECO:0000256" key="9">
    <source>
        <dbReference type="ARBA" id="ARBA00023034"/>
    </source>
</evidence>
<evidence type="ECO:0000256" key="4">
    <source>
        <dbReference type="ARBA" id="ARBA00010883"/>
    </source>
</evidence>
<dbReference type="InterPro" id="IPR036871">
    <property type="entry name" value="PX_dom_sf"/>
</dbReference>
<evidence type="ECO:0000256" key="6">
    <source>
        <dbReference type="ARBA" id="ARBA00022448"/>
    </source>
</evidence>
<dbReference type="SUPFAM" id="SSF64268">
    <property type="entry name" value="PX domain"/>
    <property type="match status" value="1"/>
</dbReference>
<feature type="domain" description="PX" evidence="13">
    <location>
        <begin position="20"/>
        <end position="140"/>
    </location>
</feature>
<dbReference type="SMART" id="SM00312">
    <property type="entry name" value="PX"/>
    <property type="match status" value="1"/>
</dbReference>
<keyword evidence="10" id="KW-0446">Lipid-binding</keyword>
<comment type="caution">
    <text evidence="14">The sequence shown here is derived from an EMBL/GenBank/DDBJ whole genome shotgun (WGS) entry which is preliminary data.</text>
</comment>
<sequence length="140" mass="16677">MKVSTYRQEAIEERKGIPDSYLEIEVRAPQTHGTGFSMYTDYEIVCKTNMPLFKFEQSTVRRRYSRFESLKFKLEENDYEIKVPNLPGKVFKNRFSHQVIEERRNGLERFLQLLCSNIALIQDYEESKATMIINFIQGKY</sequence>
<evidence type="ECO:0000256" key="1">
    <source>
        <dbReference type="ARBA" id="ARBA00004179"/>
    </source>
</evidence>
<dbReference type="Proteomes" id="UP001473302">
    <property type="component" value="Unassembled WGS sequence"/>
</dbReference>
<keyword evidence="7" id="KW-0963">Cytoplasm</keyword>
<comment type="similarity">
    <text evidence="4">Belongs to the sorting nexin family.</text>
</comment>
<organism evidence="14 15">
    <name type="scientific">Mucor flavus</name>
    <dbReference type="NCBI Taxonomy" id="439312"/>
    <lineage>
        <taxon>Eukaryota</taxon>
        <taxon>Fungi</taxon>
        <taxon>Fungi incertae sedis</taxon>
        <taxon>Mucoromycota</taxon>
        <taxon>Mucoromycotina</taxon>
        <taxon>Mucoromycetes</taxon>
        <taxon>Mucorales</taxon>
        <taxon>Mucorineae</taxon>
        <taxon>Mucoraceae</taxon>
        <taxon>Mucor</taxon>
    </lineage>
</organism>
<evidence type="ECO:0000256" key="11">
    <source>
        <dbReference type="ARBA" id="ARBA00023136"/>
    </source>
</evidence>
<evidence type="ECO:0000256" key="12">
    <source>
        <dbReference type="ARBA" id="ARBA00025533"/>
    </source>
</evidence>
<dbReference type="EMBL" id="BAABUK010000005">
    <property type="protein sequence ID" value="GAA5809726.1"/>
    <property type="molecule type" value="Genomic_DNA"/>
</dbReference>
<evidence type="ECO:0000256" key="3">
    <source>
        <dbReference type="ARBA" id="ARBA00004496"/>
    </source>
</evidence>
<evidence type="ECO:0000313" key="15">
    <source>
        <dbReference type="Proteomes" id="UP001473302"/>
    </source>
</evidence>